<evidence type="ECO:0000256" key="8">
    <source>
        <dbReference type="ARBA" id="ARBA00051722"/>
    </source>
</evidence>
<dbReference type="SMART" id="SM00195">
    <property type="entry name" value="DSPc"/>
    <property type="match status" value="1"/>
</dbReference>
<dbReference type="GO" id="GO:0004725">
    <property type="term" value="F:protein tyrosine phosphatase activity"/>
    <property type="evidence" value="ECO:0007669"/>
    <property type="project" value="UniProtKB-EC"/>
</dbReference>
<dbReference type="FunFam" id="3.90.190.10:FF:000059">
    <property type="entry name" value="Dual specificity phosphatase 13, isoform CRA_b"/>
    <property type="match status" value="1"/>
</dbReference>
<feature type="domain" description="Tyrosine-protein phosphatase" evidence="13">
    <location>
        <begin position="576"/>
        <end position="724"/>
    </location>
</feature>
<comment type="similarity">
    <text evidence="1">Belongs to the protein-tyrosine phosphatase family. Non-receptor class dual specificity subfamily.</text>
</comment>
<gene>
    <name evidence="15" type="ORF">HPG69_015509</name>
</gene>
<dbReference type="PROSITE" id="PS50054">
    <property type="entry name" value="TYR_PHOSPHATASE_DUAL"/>
    <property type="match status" value="1"/>
</dbReference>
<comment type="function">
    <text evidence="9">Dual specificity phosphatase that dephosphorylates MAPK8/JNK and MAPK14/p38, but not MAPK1/ERK2, in vitro. Exhibits intrinsic phosphatase activity towards both phospho-seryl/threonyl and -tyrosyl residues, with similar specific activities in vitro.</text>
</comment>
<dbReference type="Pfam" id="PF00782">
    <property type="entry name" value="DSPc"/>
    <property type="match status" value="1"/>
</dbReference>
<accession>A0A7J7FMX0</accession>
<dbReference type="GO" id="GO:0004722">
    <property type="term" value="F:protein serine/threonine phosphatase activity"/>
    <property type="evidence" value="ECO:0007669"/>
    <property type="project" value="UniProtKB-EC"/>
</dbReference>
<evidence type="ECO:0000256" key="4">
    <source>
        <dbReference type="ARBA" id="ARBA00022801"/>
    </source>
</evidence>
<dbReference type="InterPro" id="IPR020422">
    <property type="entry name" value="TYR_PHOSPHATASE_DUAL_dom"/>
</dbReference>
<dbReference type="EC" id="3.1.3.16" evidence="3"/>
<evidence type="ECO:0000256" key="3">
    <source>
        <dbReference type="ARBA" id="ARBA00013081"/>
    </source>
</evidence>
<protein>
    <recommendedName>
        <fullName evidence="10">Dual specificity protein phosphatase 13B</fullName>
        <ecNumber evidence="3">3.1.3.16</ecNumber>
        <ecNumber evidence="2">3.1.3.48</ecNumber>
    </recommendedName>
</protein>
<evidence type="ECO:0000256" key="2">
    <source>
        <dbReference type="ARBA" id="ARBA00013064"/>
    </source>
</evidence>
<dbReference type="PROSITE" id="PS00383">
    <property type="entry name" value="TYR_PHOSPHATASE_1"/>
    <property type="match status" value="1"/>
</dbReference>
<comment type="catalytic activity">
    <reaction evidence="6">
        <text>O-phospho-L-seryl-[protein] + H2O = L-seryl-[protein] + phosphate</text>
        <dbReference type="Rhea" id="RHEA:20629"/>
        <dbReference type="Rhea" id="RHEA-COMP:9863"/>
        <dbReference type="Rhea" id="RHEA-COMP:11604"/>
        <dbReference type="ChEBI" id="CHEBI:15377"/>
        <dbReference type="ChEBI" id="CHEBI:29999"/>
        <dbReference type="ChEBI" id="CHEBI:43474"/>
        <dbReference type="ChEBI" id="CHEBI:83421"/>
        <dbReference type="EC" id="3.1.3.16"/>
    </reaction>
</comment>
<dbReference type="EMBL" id="JACDTQ010000140">
    <property type="protein sequence ID" value="KAF5929036.1"/>
    <property type="molecule type" value="Genomic_DNA"/>
</dbReference>
<dbReference type="PANTHER" id="PTHR45682">
    <property type="entry name" value="AGAP008228-PA"/>
    <property type="match status" value="1"/>
</dbReference>
<dbReference type="GO" id="GO:0033549">
    <property type="term" value="F:MAP kinase phosphatase activity"/>
    <property type="evidence" value="ECO:0007669"/>
    <property type="project" value="TreeGrafter"/>
</dbReference>
<dbReference type="InterPro" id="IPR029021">
    <property type="entry name" value="Prot-tyrosine_phosphatase-like"/>
</dbReference>
<dbReference type="PROSITE" id="PS50056">
    <property type="entry name" value="TYR_PHOSPHATASE_2"/>
    <property type="match status" value="1"/>
</dbReference>
<dbReference type="PANTHER" id="PTHR45682:SF10">
    <property type="entry name" value="DUAL SPECIFICITY PROTEIN PHOSPHATASE 13 ISOFORM B"/>
    <property type="match status" value="1"/>
</dbReference>
<evidence type="ECO:0000256" key="7">
    <source>
        <dbReference type="ARBA" id="ARBA00048336"/>
    </source>
</evidence>
<keyword evidence="16" id="KW-1185">Reference proteome</keyword>
<dbReference type="AlphaFoldDB" id="A0A7J7FMX0"/>
<evidence type="ECO:0000256" key="9">
    <source>
        <dbReference type="ARBA" id="ARBA00058283"/>
    </source>
</evidence>
<dbReference type="GO" id="GO:0008138">
    <property type="term" value="F:protein tyrosine/serine/threonine phosphatase activity"/>
    <property type="evidence" value="ECO:0007669"/>
    <property type="project" value="InterPro"/>
</dbReference>
<evidence type="ECO:0000259" key="14">
    <source>
        <dbReference type="PROSITE" id="PS50056"/>
    </source>
</evidence>
<evidence type="ECO:0000256" key="1">
    <source>
        <dbReference type="ARBA" id="ARBA00008601"/>
    </source>
</evidence>
<feature type="domain" description="Tyrosine specific protein phosphatases" evidence="14">
    <location>
        <begin position="645"/>
        <end position="703"/>
    </location>
</feature>
<feature type="active site" description="Phosphocysteine intermediate" evidence="11">
    <location>
        <position position="669"/>
    </location>
</feature>
<dbReference type="Proteomes" id="UP000551758">
    <property type="component" value="Unassembled WGS sequence"/>
</dbReference>
<dbReference type="PRINTS" id="PR01909">
    <property type="entry name" value="ADSPHPHTASEA"/>
</dbReference>
<name>A0A7J7FMX0_DICBM</name>
<dbReference type="PRINTS" id="PR01908">
    <property type="entry name" value="ADSPHPHTASE"/>
</dbReference>
<feature type="region of interest" description="Disordered" evidence="12">
    <location>
        <begin position="1"/>
        <end position="50"/>
    </location>
</feature>
<dbReference type="InterPro" id="IPR016130">
    <property type="entry name" value="Tyr_Pase_AS"/>
</dbReference>
<dbReference type="SUPFAM" id="SSF52799">
    <property type="entry name" value="(Phosphotyrosine protein) phosphatases II"/>
    <property type="match status" value="2"/>
</dbReference>
<reference evidence="15 16" key="1">
    <citation type="journal article" date="2020" name="Mol. Biol. Evol.">
        <title>Interspecific Gene Flow and the Evolution of Specialization in Black and White Rhinoceros.</title>
        <authorList>
            <person name="Moodley Y."/>
            <person name="Westbury M.V."/>
            <person name="Russo I.M."/>
            <person name="Gopalakrishnan S."/>
            <person name="Rakotoarivelo A."/>
            <person name="Olsen R.A."/>
            <person name="Prost S."/>
            <person name="Tunstall T."/>
            <person name="Ryder O.A."/>
            <person name="Dalen L."/>
            <person name="Bruford M.W."/>
        </authorList>
    </citation>
    <scope>NUCLEOTIDE SEQUENCE [LARGE SCALE GENOMIC DNA]</scope>
    <source>
        <strain evidence="15">SBR-YM</strain>
        <tissue evidence="15">Skin</tissue>
    </source>
</reference>
<proteinExistence type="inferred from homology"/>
<evidence type="ECO:0000313" key="15">
    <source>
        <dbReference type="EMBL" id="KAF5929036.1"/>
    </source>
</evidence>
<dbReference type="Gene3D" id="3.90.190.10">
    <property type="entry name" value="Protein tyrosine phosphatase superfamily"/>
    <property type="match status" value="2"/>
</dbReference>
<evidence type="ECO:0000256" key="6">
    <source>
        <dbReference type="ARBA" id="ARBA00047761"/>
    </source>
</evidence>
<evidence type="ECO:0000313" key="16">
    <source>
        <dbReference type="Proteomes" id="UP000551758"/>
    </source>
</evidence>
<evidence type="ECO:0000256" key="10">
    <source>
        <dbReference type="ARBA" id="ARBA00069813"/>
    </source>
</evidence>
<dbReference type="InterPro" id="IPR000340">
    <property type="entry name" value="Dual-sp_phosphatase_cat-dom"/>
</dbReference>
<comment type="catalytic activity">
    <reaction evidence="8">
        <text>O-phospho-L-tyrosyl-[protein] + H2O = L-tyrosyl-[protein] + phosphate</text>
        <dbReference type="Rhea" id="RHEA:10684"/>
        <dbReference type="Rhea" id="RHEA-COMP:10136"/>
        <dbReference type="Rhea" id="RHEA-COMP:20101"/>
        <dbReference type="ChEBI" id="CHEBI:15377"/>
        <dbReference type="ChEBI" id="CHEBI:43474"/>
        <dbReference type="ChEBI" id="CHEBI:46858"/>
        <dbReference type="ChEBI" id="CHEBI:61978"/>
        <dbReference type="EC" id="3.1.3.48"/>
    </reaction>
</comment>
<evidence type="ECO:0000256" key="5">
    <source>
        <dbReference type="ARBA" id="ARBA00022912"/>
    </source>
</evidence>
<evidence type="ECO:0000256" key="12">
    <source>
        <dbReference type="SAM" id="MobiDB-lite"/>
    </source>
</evidence>
<dbReference type="GO" id="GO:0005737">
    <property type="term" value="C:cytoplasm"/>
    <property type="evidence" value="ECO:0007669"/>
    <property type="project" value="TreeGrafter"/>
</dbReference>
<dbReference type="InterPro" id="IPR020405">
    <property type="entry name" value="Atypical_DUSP_subfamA"/>
</dbReference>
<comment type="caution">
    <text evidence="15">The sequence shown here is derived from an EMBL/GenBank/DDBJ whole genome shotgun (WGS) entry which is preliminary data.</text>
</comment>
<dbReference type="EC" id="3.1.3.48" evidence="2"/>
<comment type="catalytic activity">
    <reaction evidence="7">
        <text>O-phospho-L-threonyl-[protein] + H2O = L-threonyl-[protein] + phosphate</text>
        <dbReference type="Rhea" id="RHEA:47004"/>
        <dbReference type="Rhea" id="RHEA-COMP:11060"/>
        <dbReference type="Rhea" id="RHEA-COMP:11605"/>
        <dbReference type="ChEBI" id="CHEBI:15377"/>
        <dbReference type="ChEBI" id="CHEBI:30013"/>
        <dbReference type="ChEBI" id="CHEBI:43474"/>
        <dbReference type="ChEBI" id="CHEBI:61977"/>
        <dbReference type="EC" id="3.1.3.16"/>
    </reaction>
</comment>
<keyword evidence="4" id="KW-0378">Hydrolase</keyword>
<organism evidence="15 16">
    <name type="scientific">Diceros bicornis minor</name>
    <name type="common">South-central black rhinoceros</name>
    <dbReference type="NCBI Taxonomy" id="77932"/>
    <lineage>
        <taxon>Eukaryota</taxon>
        <taxon>Metazoa</taxon>
        <taxon>Chordata</taxon>
        <taxon>Craniata</taxon>
        <taxon>Vertebrata</taxon>
        <taxon>Euteleostomi</taxon>
        <taxon>Mammalia</taxon>
        <taxon>Eutheria</taxon>
        <taxon>Laurasiatheria</taxon>
        <taxon>Perissodactyla</taxon>
        <taxon>Rhinocerotidae</taxon>
        <taxon>Diceros</taxon>
    </lineage>
</organism>
<dbReference type="InterPro" id="IPR000387">
    <property type="entry name" value="Tyr_Pase_dom"/>
</dbReference>
<sequence length="729" mass="79983">MRSRGERRRETAAGKTESACVRPKADAEGASEESLAAVPPVPANLREGEMTLERQRGVTAETEEWVGWPMAEASLPEQRGDAEATPCPSVLELEELLRAGKVSCSHVDEVWPNLYIGDATTANNRFELWKLGITHVLNAAHGGLFCQGGPDFYGSSVTYLGVPAPDLPDFDISAYFCSAADFIHRALSTPGGPGALCGRCEPLRHTGPGLPHASPAAVPAPGGDHCEAAPMDLPQPRLPPPALPAGPEAAWCRPELRGQSRSPHPATGLCHFATLALALLVLLEALAQVDTQKMVRAQYGVRPRACYSICFLQLPALPLSHCLQSPQKQHQVCRDRRLEAGSIQCPSEKTTAWARYPHRWGGTWNSSRFTAFVFWAEPAQPCSAHVLSLVPAPTPPLPAPDHALACPERSQWGMRGKAGSSLPPCPPAARWVSLAKPVASWVPVSLPGPGTAYQREKTFFPVCTFPSYWLKGPGTVSQDKHSFPAQHQTQVLVPPISQLCRVPDFLSQLTPDRTHPTWVRPDLQRWPESWGMDSLQKQDLRRPKIHGTVRVPPYQPPTLASLQRLLWVHRAATLSHIDEVWPNLFLGDAYAARDKNKLTQLGITHVVNVAAGKFQVDTGAKFYHGMPLEYYGIEADDNPFFDLSVYFLPVARYIRTALSVPRGRVLVHCAMGVSRSATVVLAFLMIYENMTLVEAIRTVQAHRNICPNSGFLRQLQVLDNRLGRETGRL</sequence>
<dbReference type="GO" id="GO:0043409">
    <property type="term" value="P:negative regulation of MAPK cascade"/>
    <property type="evidence" value="ECO:0007669"/>
    <property type="project" value="TreeGrafter"/>
</dbReference>
<evidence type="ECO:0000256" key="11">
    <source>
        <dbReference type="PIRSR" id="PIRSR620405-1"/>
    </source>
</evidence>
<keyword evidence="5" id="KW-0904">Protein phosphatase</keyword>
<evidence type="ECO:0000259" key="13">
    <source>
        <dbReference type="PROSITE" id="PS50054"/>
    </source>
</evidence>